<evidence type="ECO:0000256" key="2">
    <source>
        <dbReference type="PROSITE-ProRule" id="PRU00252"/>
    </source>
</evidence>
<evidence type="ECO:0000256" key="3">
    <source>
        <dbReference type="SAM" id="MobiDB-lite"/>
    </source>
</evidence>
<reference evidence="4 5" key="1">
    <citation type="submission" date="2018-06" db="EMBL/GenBank/DDBJ databases">
        <title>Streptomyces reniochalinae sp. nov. and Streptomyces diacarnus sp. nov. from marine sponges.</title>
        <authorList>
            <person name="Li L."/>
        </authorList>
    </citation>
    <scope>NUCLEOTIDE SEQUENCE [LARGE SCALE GENOMIC DNA]</scope>
    <source>
        <strain evidence="4 5">LHW50302</strain>
    </source>
</reference>
<gene>
    <name evidence="4" type="ORF">DQ392_26225</name>
</gene>
<dbReference type="Gene3D" id="2.40.50.140">
    <property type="entry name" value="Nucleic acid-binding proteins"/>
    <property type="match status" value="1"/>
</dbReference>
<dbReference type="SUPFAM" id="SSF50249">
    <property type="entry name" value="Nucleic acid-binding proteins"/>
    <property type="match status" value="1"/>
</dbReference>
<proteinExistence type="predicted"/>
<dbReference type="RefSeq" id="WP_114018190.1">
    <property type="nucleotide sequence ID" value="NZ_QOIM01000042.1"/>
</dbReference>
<dbReference type="CDD" id="cd04496">
    <property type="entry name" value="SSB_OBF"/>
    <property type="match status" value="1"/>
</dbReference>
<dbReference type="PROSITE" id="PS50935">
    <property type="entry name" value="SSB"/>
    <property type="match status" value="1"/>
</dbReference>
<feature type="region of interest" description="Disordered" evidence="3">
    <location>
        <begin position="123"/>
        <end position="258"/>
    </location>
</feature>
<dbReference type="InterPro" id="IPR012340">
    <property type="entry name" value="NA-bd_OB-fold"/>
</dbReference>
<keyword evidence="1 2" id="KW-0238">DNA-binding</keyword>
<keyword evidence="5" id="KW-1185">Reference proteome</keyword>
<accession>A0A367E9A0</accession>
<protein>
    <recommendedName>
        <fullName evidence="6">Single-stranded DNA-binding protein</fullName>
    </recommendedName>
</protein>
<dbReference type="InterPro" id="IPR000424">
    <property type="entry name" value="Primosome_PriB/ssb"/>
</dbReference>
<dbReference type="EMBL" id="QOIM01000042">
    <property type="protein sequence ID" value="RCG14624.1"/>
    <property type="molecule type" value="Genomic_DNA"/>
</dbReference>
<dbReference type="OrthoDB" id="4427276at2"/>
<comment type="caution">
    <text evidence="4">The sequence shown here is derived from an EMBL/GenBank/DDBJ whole genome shotgun (WGS) entry which is preliminary data.</text>
</comment>
<evidence type="ECO:0000256" key="1">
    <source>
        <dbReference type="ARBA" id="ARBA00023125"/>
    </source>
</evidence>
<evidence type="ECO:0000313" key="4">
    <source>
        <dbReference type="EMBL" id="RCG14624.1"/>
    </source>
</evidence>
<sequence length="258" mass="27029">MYETHVTVMGNVATKVDHWTSSSGVPVARFRLASTVRRFDKRTEQWTDASTSFYTVWAWRSLATNVASSVSRGEPVVVRGQLRLAEEEREGRRYLNADLTAATVGHDLSRGTAAFVRVSRAAPELSRGPAPAWPPLSAAVPDPFGTSTSLQATGGERVEWGSGEGSAEKSVEEPAATEPAATEPVATEPVVGKPVAGKPAGRLARNARPGRSTRKGRVRTEGTGGSGAEPAEAQGPRGEALLSEAAAEGSVPGQRGAS</sequence>
<evidence type="ECO:0000313" key="5">
    <source>
        <dbReference type="Proteomes" id="UP000253507"/>
    </source>
</evidence>
<dbReference type="GO" id="GO:0003697">
    <property type="term" value="F:single-stranded DNA binding"/>
    <property type="evidence" value="ECO:0007669"/>
    <property type="project" value="InterPro"/>
</dbReference>
<organism evidence="4 5">
    <name type="scientific">Streptomyces reniochalinae</name>
    <dbReference type="NCBI Taxonomy" id="2250578"/>
    <lineage>
        <taxon>Bacteria</taxon>
        <taxon>Bacillati</taxon>
        <taxon>Actinomycetota</taxon>
        <taxon>Actinomycetes</taxon>
        <taxon>Kitasatosporales</taxon>
        <taxon>Streptomycetaceae</taxon>
        <taxon>Streptomyces</taxon>
    </lineage>
</organism>
<dbReference type="AlphaFoldDB" id="A0A367E9A0"/>
<dbReference type="Proteomes" id="UP000253507">
    <property type="component" value="Unassembled WGS sequence"/>
</dbReference>
<evidence type="ECO:0008006" key="6">
    <source>
        <dbReference type="Google" id="ProtNLM"/>
    </source>
</evidence>
<dbReference type="Pfam" id="PF00436">
    <property type="entry name" value="SSB"/>
    <property type="match status" value="1"/>
</dbReference>
<feature type="compositionally biased region" description="Low complexity" evidence="3">
    <location>
        <begin position="173"/>
        <end position="191"/>
    </location>
</feature>
<name>A0A367E9A0_9ACTN</name>
<feature type="compositionally biased region" description="Low complexity" evidence="3">
    <location>
        <begin position="238"/>
        <end position="250"/>
    </location>
</feature>